<evidence type="ECO:0000256" key="3">
    <source>
        <dbReference type="SAM" id="MobiDB-lite"/>
    </source>
</evidence>
<dbReference type="CDD" id="cd12622">
    <property type="entry name" value="RRM3_PUB1"/>
    <property type="match status" value="1"/>
</dbReference>
<gene>
    <name evidence="5" type="primary">LOC104593859</name>
</gene>
<name>A0A1U7ZTF9_NELNU</name>
<dbReference type="InterPro" id="IPR003954">
    <property type="entry name" value="RRM_euk-type"/>
</dbReference>
<dbReference type="Gene3D" id="3.30.70.330">
    <property type="match status" value="3"/>
</dbReference>
<dbReference type="GO" id="GO:0003729">
    <property type="term" value="F:mRNA binding"/>
    <property type="evidence" value="ECO:0000318"/>
    <property type="project" value="GO_Central"/>
</dbReference>
<dbReference type="SMART" id="SM00361">
    <property type="entry name" value="RRM_1"/>
    <property type="match status" value="2"/>
</dbReference>
<dbReference type="FunFam" id="3.30.70.330:FF:000256">
    <property type="entry name" value="oligouridylate-binding protein 1-like isoform X2"/>
    <property type="match status" value="1"/>
</dbReference>
<dbReference type="PANTHER" id="PTHR47640:SF5">
    <property type="entry name" value="RRM DOMAIN-CONTAINING PROTEIN"/>
    <property type="match status" value="1"/>
</dbReference>
<feature type="compositionally biased region" description="Polar residues" evidence="3">
    <location>
        <begin position="230"/>
        <end position="242"/>
    </location>
</feature>
<dbReference type="InterPro" id="IPR050825">
    <property type="entry name" value="RBM42_RBP45_47-like"/>
</dbReference>
<feature type="region of interest" description="Disordered" evidence="3">
    <location>
        <begin position="223"/>
        <end position="258"/>
    </location>
</feature>
<keyword evidence="2" id="KW-0694">RNA-binding</keyword>
<dbReference type="FunFam" id="3.30.70.330:FF:000598">
    <property type="entry name" value="Oligouridylate-binding protein 1C"/>
    <property type="match status" value="1"/>
</dbReference>
<dbReference type="InterPro" id="IPR012677">
    <property type="entry name" value="Nucleotide-bd_a/b_plait_sf"/>
</dbReference>
<dbReference type="STRING" id="4432.A0A1U7ZTF9"/>
<dbReference type="OrthoDB" id="8093034at2759"/>
<dbReference type="InterPro" id="IPR000504">
    <property type="entry name" value="RRM_dom"/>
</dbReference>
<keyword evidence="1" id="KW-0677">Repeat</keyword>
<dbReference type="KEGG" id="nnu:104593859"/>
<protein>
    <submittedName>
        <fullName evidence="5">Oligouridylate-binding protein 1-like</fullName>
    </submittedName>
</protein>
<reference evidence="5" key="1">
    <citation type="submission" date="2025-08" db="UniProtKB">
        <authorList>
            <consortium name="RefSeq"/>
        </authorList>
    </citation>
    <scope>IDENTIFICATION</scope>
</reference>
<sequence length="435" mass="47389">MQQRLKQQALMQQALLQQQQQQQQLYHPVLAAAAMSQMEPVPSGNLPPGFDSSSCRSVYVGNIHPNVTESLLAEVFQSTGPLEGCKLIRKEKSSFGFVDYHDRRSAALAIMTLHGRQLYGQAIKVNWAYASGQREDTSGHFNIFVGDLSPEVTDATLFACFSVYPSCSDARVMWDNKTGRSRGFGFVSFRNQQDAQSAINDLTGKWLGNRQIRCNWATKGAGFDEDKQNSDNQTTVILTNGSSDGGPENTNEEAPENNPAYTTVYVGNLAHEVTQAELHRQFHALGAGVIEEVRIQREKGFGFVRYHTHEEAALAIQMANGRIVCGKSMKCSWGSKPTPPGTVSNPLPPPVPPFQILPTPGMNQGYSAAELLAYQRQLAMSQTAGSGLSGQALMQMAGQQGLAAAASMGLSSVGSQTMYDGYANNSSSQQLMYYH</sequence>
<dbReference type="PANTHER" id="PTHR47640">
    <property type="entry name" value="TRNA SELENOCYSTEINE 1-ASSOCIATED PROTEIN 1-RELATED-RELATED"/>
    <property type="match status" value="1"/>
</dbReference>
<evidence type="ECO:0000313" key="4">
    <source>
        <dbReference type="Proteomes" id="UP000189703"/>
    </source>
</evidence>
<dbReference type="CDD" id="cd12619">
    <property type="entry name" value="RRM2_PUB1"/>
    <property type="match status" value="1"/>
</dbReference>
<proteinExistence type="predicted"/>
<dbReference type="GeneID" id="104593859"/>
<dbReference type="Proteomes" id="UP000189703">
    <property type="component" value="Unplaced"/>
</dbReference>
<dbReference type="SMART" id="SM00360">
    <property type="entry name" value="RRM"/>
    <property type="match status" value="3"/>
</dbReference>
<dbReference type="eggNOG" id="KOG0118">
    <property type="taxonomic scope" value="Eukaryota"/>
</dbReference>
<organism evidence="4 5">
    <name type="scientific">Nelumbo nucifera</name>
    <name type="common">Sacred lotus</name>
    <dbReference type="NCBI Taxonomy" id="4432"/>
    <lineage>
        <taxon>Eukaryota</taxon>
        <taxon>Viridiplantae</taxon>
        <taxon>Streptophyta</taxon>
        <taxon>Embryophyta</taxon>
        <taxon>Tracheophyta</taxon>
        <taxon>Spermatophyta</taxon>
        <taxon>Magnoliopsida</taxon>
        <taxon>Proteales</taxon>
        <taxon>Nelumbonaceae</taxon>
        <taxon>Nelumbo</taxon>
    </lineage>
</organism>
<dbReference type="Pfam" id="PF00076">
    <property type="entry name" value="RRM_1"/>
    <property type="match status" value="3"/>
</dbReference>
<keyword evidence="4" id="KW-1185">Reference proteome</keyword>
<evidence type="ECO:0000313" key="5">
    <source>
        <dbReference type="RefSeq" id="XP_010252196.1"/>
    </source>
</evidence>
<dbReference type="InterPro" id="IPR035979">
    <property type="entry name" value="RBD_domain_sf"/>
</dbReference>
<evidence type="ECO:0000256" key="1">
    <source>
        <dbReference type="ARBA" id="ARBA00022737"/>
    </source>
</evidence>
<dbReference type="OMA" id="NIGHEVN"/>
<dbReference type="PROSITE" id="PS50102">
    <property type="entry name" value="RRM"/>
    <property type="match status" value="3"/>
</dbReference>
<dbReference type="FunFam" id="3.30.70.330:FF:000191">
    <property type="entry name" value="Oligouridylate-binding protein 1C"/>
    <property type="match status" value="1"/>
</dbReference>
<accession>A0A1U7ZTF9</accession>
<dbReference type="RefSeq" id="XP_010252196.1">
    <property type="nucleotide sequence ID" value="XM_010253894.2"/>
</dbReference>
<dbReference type="SUPFAM" id="SSF54928">
    <property type="entry name" value="RNA-binding domain, RBD"/>
    <property type="match status" value="3"/>
</dbReference>
<dbReference type="AlphaFoldDB" id="A0A1U7ZTF9"/>
<evidence type="ECO:0000256" key="2">
    <source>
        <dbReference type="ARBA" id="ARBA00022884"/>
    </source>
</evidence>